<dbReference type="InterPro" id="IPR001138">
    <property type="entry name" value="Zn2Cys6_DnaBD"/>
</dbReference>
<dbReference type="EMBL" id="ML738623">
    <property type="protein sequence ID" value="KAE8162858.1"/>
    <property type="molecule type" value="Genomic_DNA"/>
</dbReference>
<dbReference type="SUPFAM" id="SSF57701">
    <property type="entry name" value="Zn2/Cys6 DNA-binding domain"/>
    <property type="match status" value="1"/>
</dbReference>
<feature type="domain" description="Zn(2)-C6 fungal-type" evidence="6">
    <location>
        <begin position="79"/>
        <end position="111"/>
    </location>
</feature>
<keyword evidence="8" id="KW-1185">Reference proteome</keyword>
<dbReference type="AlphaFoldDB" id="A0A5N6UW18"/>
<dbReference type="Gene3D" id="4.10.240.10">
    <property type="entry name" value="Zn(2)-C6 fungal-type DNA-binding domain"/>
    <property type="match status" value="1"/>
</dbReference>
<organism evidence="7 8">
    <name type="scientific">Aspergillus tamarii</name>
    <dbReference type="NCBI Taxonomy" id="41984"/>
    <lineage>
        <taxon>Eukaryota</taxon>
        <taxon>Fungi</taxon>
        <taxon>Dikarya</taxon>
        <taxon>Ascomycota</taxon>
        <taxon>Pezizomycotina</taxon>
        <taxon>Eurotiomycetes</taxon>
        <taxon>Eurotiomycetidae</taxon>
        <taxon>Eurotiales</taxon>
        <taxon>Aspergillaceae</taxon>
        <taxon>Aspergillus</taxon>
        <taxon>Aspergillus subgen. Circumdati</taxon>
    </lineage>
</organism>
<dbReference type="CDD" id="cd00067">
    <property type="entry name" value="GAL4"/>
    <property type="match status" value="1"/>
</dbReference>
<evidence type="ECO:0000313" key="8">
    <source>
        <dbReference type="Proteomes" id="UP000326950"/>
    </source>
</evidence>
<dbReference type="SMART" id="SM00066">
    <property type="entry name" value="GAL4"/>
    <property type="match status" value="1"/>
</dbReference>
<evidence type="ECO:0000259" key="6">
    <source>
        <dbReference type="PROSITE" id="PS50048"/>
    </source>
</evidence>
<accession>A0A5N6UW18</accession>
<dbReference type="Proteomes" id="UP000326950">
    <property type="component" value="Unassembled WGS sequence"/>
</dbReference>
<dbReference type="InterPro" id="IPR036864">
    <property type="entry name" value="Zn2-C6_fun-type_DNA-bd_sf"/>
</dbReference>
<name>A0A5N6UW18_ASPTM</name>
<evidence type="ECO:0000313" key="7">
    <source>
        <dbReference type="EMBL" id="KAE8162858.1"/>
    </source>
</evidence>
<dbReference type="GO" id="GO:0045944">
    <property type="term" value="P:positive regulation of transcription by RNA polymerase II"/>
    <property type="evidence" value="ECO:0007669"/>
    <property type="project" value="TreeGrafter"/>
</dbReference>
<keyword evidence="4" id="KW-0539">Nucleus</keyword>
<proteinExistence type="predicted"/>
<sequence>MAGEEFVAIIARRRDFSPTGDFAGKARAFPHTDHVPHMALQIVMLRMYPDYHDDLKAKREKVCECVCENKMPRNSVRQSCNPCKERHLRCDREQPSCSNCRKSKYLLNCSYEPVKFKFRTSLITPPRKNVSERIRPSDPQASPPNLTPQNCREPSGGPPSPSIGSPSRSESGDLQESLDSLATRPRPPIQDAPVDTSMLVDENLASVPLSATCFPNTPSLSNPPITNVQQHATPDKTEAYIYNFYLQTAGPWVSQTTHLENVELRAENSKLDIVSPNRFFGIHVPQVAVNEPALFSACLAYAAQVLYLHGRIPSEIKTSLHDRAVTQLTPLLTSFHEGHPLGSILASTVLLRMTEQFLEIGEDHQHHLYGGSTLFQICLDEWSLFDDSLSSTSFWAYLRGSIRVSFMLERPSPCELGRLNTLQNLFTNNNNNMTDEAYANVMTYLLAEICTVVWGEPTSAVDVASKMKHLKTAIYEWRDQLPASFQPWYVEFSENDTFPDVRHLASWHCKSGGGNIHTCSEQNLSNHLAKVLGGNFFTQLRSCWLSFPRKSPPN</sequence>
<evidence type="ECO:0000256" key="1">
    <source>
        <dbReference type="ARBA" id="ARBA00023015"/>
    </source>
</evidence>
<protein>
    <recommendedName>
        <fullName evidence="6">Zn(2)-C6 fungal-type domain-containing protein</fullName>
    </recommendedName>
</protein>
<dbReference type="GO" id="GO:0005634">
    <property type="term" value="C:nucleus"/>
    <property type="evidence" value="ECO:0007669"/>
    <property type="project" value="TreeGrafter"/>
</dbReference>
<dbReference type="PANTHER" id="PTHR37534:SF25">
    <property type="entry name" value="ZN(II)2CYS6 TRANSCRIPTION FACTOR (EUROFUNG)"/>
    <property type="match status" value="1"/>
</dbReference>
<keyword evidence="2" id="KW-0238">DNA-binding</keyword>
<dbReference type="GO" id="GO:0000981">
    <property type="term" value="F:DNA-binding transcription factor activity, RNA polymerase II-specific"/>
    <property type="evidence" value="ECO:0007669"/>
    <property type="project" value="InterPro"/>
</dbReference>
<dbReference type="PROSITE" id="PS00463">
    <property type="entry name" value="ZN2_CY6_FUNGAL_1"/>
    <property type="match status" value="1"/>
</dbReference>
<gene>
    <name evidence="7" type="ORF">BDV40DRAFT_264151</name>
</gene>
<dbReference type="OrthoDB" id="407832at2759"/>
<dbReference type="Pfam" id="PF00172">
    <property type="entry name" value="Zn_clus"/>
    <property type="match status" value="1"/>
</dbReference>
<keyword evidence="3" id="KW-0804">Transcription</keyword>
<evidence type="ECO:0000256" key="3">
    <source>
        <dbReference type="ARBA" id="ARBA00023163"/>
    </source>
</evidence>
<keyword evidence="1" id="KW-0805">Transcription regulation</keyword>
<dbReference type="GO" id="GO:0000976">
    <property type="term" value="F:transcription cis-regulatory region binding"/>
    <property type="evidence" value="ECO:0007669"/>
    <property type="project" value="TreeGrafter"/>
</dbReference>
<feature type="region of interest" description="Disordered" evidence="5">
    <location>
        <begin position="127"/>
        <end position="193"/>
    </location>
</feature>
<dbReference type="PANTHER" id="PTHR37534">
    <property type="entry name" value="TRANSCRIPTIONAL ACTIVATOR PROTEIN UGA3"/>
    <property type="match status" value="1"/>
</dbReference>
<evidence type="ECO:0000256" key="5">
    <source>
        <dbReference type="SAM" id="MobiDB-lite"/>
    </source>
</evidence>
<dbReference type="GO" id="GO:0008270">
    <property type="term" value="F:zinc ion binding"/>
    <property type="evidence" value="ECO:0007669"/>
    <property type="project" value="InterPro"/>
</dbReference>
<dbReference type="PROSITE" id="PS50048">
    <property type="entry name" value="ZN2_CY6_FUNGAL_2"/>
    <property type="match status" value="1"/>
</dbReference>
<evidence type="ECO:0000256" key="4">
    <source>
        <dbReference type="ARBA" id="ARBA00023242"/>
    </source>
</evidence>
<reference evidence="7 8" key="1">
    <citation type="submission" date="2019-04" db="EMBL/GenBank/DDBJ databases">
        <title>Friends and foes A comparative genomics study of 23 Aspergillus species from section Flavi.</title>
        <authorList>
            <consortium name="DOE Joint Genome Institute"/>
            <person name="Kjaerbolling I."/>
            <person name="Vesth T."/>
            <person name="Frisvad J.C."/>
            <person name="Nybo J.L."/>
            <person name="Theobald S."/>
            <person name="Kildgaard S."/>
            <person name="Isbrandt T."/>
            <person name="Kuo A."/>
            <person name="Sato A."/>
            <person name="Lyhne E.K."/>
            <person name="Kogle M.E."/>
            <person name="Wiebenga A."/>
            <person name="Kun R.S."/>
            <person name="Lubbers R.J."/>
            <person name="Makela M.R."/>
            <person name="Barry K."/>
            <person name="Chovatia M."/>
            <person name="Clum A."/>
            <person name="Daum C."/>
            <person name="Haridas S."/>
            <person name="He G."/>
            <person name="LaButti K."/>
            <person name="Lipzen A."/>
            <person name="Mondo S."/>
            <person name="Riley R."/>
            <person name="Salamov A."/>
            <person name="Simmons B.A."/>
            <person name="Magnuson J.K."/>
            <person name="Henrissat B."/>
            <person name="Mortensen U.H."/>
            <person name="Larsen T.O."/>
            <person name="Devries R.P."/>
            <person name="Grigoriev I.V."/>
            <person name="Machida M."/>
            <person name="Baker S.E."/>
            <person name="Andersen M.R."/>
        </authorList>
    </citation>
    <scope>NUCLEOTIDE SEQUENCE [LARGE SCALE GENOMIC DNA]</scope>
    <source>
        <strain evidence="7 8">CBS 117626</strain>
    </source>
</reference>
<evidence type="ECO:0000256" key="2">
    <source>
        <dbReference type="ARBA" id="ARBA00023125"/>
    </source>
</evidence>